<dbReference type="PANTHER" id="PTHR11360">
    <property type="entry name" value="MONOCARBOXYLATE TRANSPORTER"/>
    <property type="match status" value="1"/>
</dbReference>
<reference evidence="3" key="1">
    <citation type="submission" date="2012-11" db="EMBL/GenBank/DDBJ databases">
        <authorList>
            <person name="Lucero-Rivera Y.E."/>
            <person name="Tovar-Ramirez D."/>
        </authorList>
    </citation>
    <scope>NUCLEOTIDE SEQUENCE</scope>
    <source>
        <tissue evidence="3">Salivary gland</tissue>
    </source>
</reference>
<accession>L7MF50</accession>
<protein>
    <submittedName>
        <fullName evidence="3">Putative monocarboxylate transporter</fullName>
    </submittedName>
</protein>
<feature type="transmembrane region" description="Helical" evidence="2">
    <location>
        <begin position="558"/>
        <end position="580"/>
    </location>
</feature>
<dbReference type="SUPFAM" id="SSF103473">
    <property type="entry name" value="MFS general substrate transporter"/>
    <property type="match status" value="1"/>
</dbReference>
<dbReference type="InterPro" id="IPR036259">
    <property type="entry name" value="MFS_trans_sf"/>
</dbReference>
<feature type="compositionally biased region" description="Polar residues" evidence="1">
    <location>
        <begin position="399"/>
        <end position="417"/>
    </location>
</feature>
<feature type="non-terminal residue" evidence="3">
    <location>
        <position position="1"/>
    </location>
</feature>
<dbReference type="InterPro" id="IPR011701">
    <property type="entry name" value="MFS"/>
</dbReference>
<dbReference type="PANTHER" id="PTHR11360:SF303">
    <property type="entry name" value="MAJOR FACILITATOR SUPERFAMILY (MFS) PROFILE DOMAIN-CONTAINING PROTEIN"/>
    <property type="match status" value="1"/>
</dbReference>
<dbReference type="AlphaFoldDB" id="L7MF50"/>
<evidence type="ECO:0000313" key="3">
    <source>
        <dbReference type="EMBL" id="JAA62452.1"/>
    </source>
</evidence>
<keyword evidence="2" id="KW-1133">Transmembrane helix</keyword>
<feature type="region of interest" description="Disordered" evidence="1">
    <location>
        <begin position="399"/>
        <end position="424"/>
    </location>
</feature>
<feature type="transmembrane region" description="Helical" evidence="2">
    <location>
        <begin position="144"/>
        <end position="163"/>
    </location>
</feature>
<organism evidence="3">
    <name type="scientific">Rhipicephalus pulchellus</name>
    <name type="common">Yellow backed tick</name>
    <name type="synonym">Dermacentor pulchellus</name>
    <dbReference type="NCBI Taxonomy" id="72859"/>
    <lineage>
        <taxon>Eukaryota</taxon>
        <taxon>Metazoa</taxon>
        <taxon>Ecdysozoa</taxon>
        <taxon>Arthropoda</taxon>
        <taxon>Chelicerata</taxon>
        <taxon>Arachnida</taxon>
        <taxon>Acari</taxon>
        <taxon>Parasitiformes</taxon>
        <taxon>Ixodida</taxon>
        <taxon>Ixodoidea</taxon>
        <taxon>Ixodidae</taxon>
        <taxon>Rhipicephalinae</taxon>
        <taxon>Rhipicephalus</taxon>
        <taxon>Rhipicephalus</taxon>
    </lineage>
</organism>
<name>L7MF50_RHIPC</name>
<feature type="region of interest" description="Disordered" evidence="1">
    <location>
        <begin position="746"/>
        <end position="769"/>
    </location>
</feature>
<feature type="transmembrane region" description="Helical" evidence="2">
    <location>
        <begin position="192"/>
        <end position="215"/>
    </location>
</feature>
<feature type="compositionally biased region" description="Polar residues" evidence="1">
    <location>
        <begin position="751"/>
        <end position="769"/>
    </location>
</feature>
<dbReference type="Pfam" id="PF07690">
    <property type="entry name" value="MFS_1"/>
    <property type="match status" value="1"/>
</dbReference>
<sequence length="769" mass="82747">IYSPQGTQSLAGCLGVCRQLGISQLSLQRNLGGTMGRTTTWKPEQSQVDNVVKRTATKGHANVSGGDSSPVVSNFPNKCVGTDFVRKRDTVFGPDSGLSWTVAVVCFVVSMISSSYARCLGFFFSAFMSTFDVSRAEASLPLSVYIGFMFLSGLFAAILIPAYGTRMSTIIGATCLTLGLSVSFFANGVTMLIFTAGFLSGSGHGIIINSGVVCVSQYFDKRRGAALGLNMAGATIASLVFPKLYEYLLAEYGLHGTFLIVGASMGNVVPLAMIMKAPPWKAALKGNTIDSDAMDGCQKPYDAPVAGAVYEGQDKLYLEIERPALISLHSRKPAPTSQVHRVEGACRKGTAISLNEKSSVTESQRGSIVNITGDAKMASRCSTLLSGRLPTKSRRATFASCTEQNPAPQAEKPSSVTESRKGSIVNVSGNAKMLSRRSTLLPGHLSTLFRRGTFASCGEESSASQADAPDLNELRARRGTMLSVAGSMYTNKISRRSIASNAELSRRATVTSISKSRELYASPRCRDSSHVLPTDQEEAPSSTSMLQNILQVLKNPRFYFHALSYVSWGFFIDCFLSVIFDFALDAGVARADTVHALTFFSATDTAGRLFVPFLSDYSLISNCGLLTIAYLMLSLLQQVAPYVRGKECVWALAGALGLPAGYIMVGASQILSTEVDSKYLPIAYGLMNTATAMGCFVRPLLIGFFRDNYGSYNGVFRFIGGMLAMSFLFSLVLWITDRPKERKAAKVIQDPSVSTPEPTTTINEGHTYM</sequence>
<proteinExistence type="evidence at transcript level"/>
<dbReference type="EMBL" id="GACK01002582">
    <property type="protein sequence ID" value="JAA62452.1"/>
    <property type="molecule type" value="mRNA"/>
</dbReference>
<feature type="transmembrane region" description="Helical" evidence="2">
    <location>
        <begin position="97"/>
        <end position="124"/>
    </location>
</feature>
<dbReference type="InterPro" id="IPR050327">
    <property type="entry name" value="Proton-linked_MCT"/>
</dbReference>
<feature type="transmembrane region" description="Helical" evidence="2">
    <location>
        <begin position="648"/>
        <end position="670"/>
    </location>
</feature>
<evidence type="ECO:0000256" key="2">
    <source>
        <dbReference type="SAM" id="Phobius"/>
    </source>
</evidence>
<feature type="transmembrane region" description="Helical" evidence="2">
    <location>
        <begin position="617"/>
        <end position="636"/>
    </location>
</feature>
<keyword evidence="2" id="KW-0812">Transmembrane</keyword>
<dbReference type="GO" id="GO:0008028">
    <property type="term" value="F:monocarboxylic acid transmembrane transporter activity"/>
    <property type="evidence" value="ECO:0007669"/>
    <property type="project" value="TreeGrafter"/>
</dbReference>
<dbReference type="Gene3D" id="1.20.1250.20">
    <property type="entry name" value="MFS general substrate transporter like domains"/>
    <property type="match status" value="2"/>
</dbReference>
<keyword evidence="2" id="KW-0472">Membrane</keyword>
<evidence type="ECO:0000256" key="1">
    <source>
        <dbReference type="SAM" id="MobiDB-lite"/>
    </source>
</evidence>
<feature type="transmembrane region" description="Helical" evidence="2">
    <location>
        <begin position="257"/>
        <end position="275"/>
    </location>
</feature>
<feature type="transmembrane region" description="Helical" evidence="2">
    <location>
        <begin position="682"/>
        <end position="702"/>
    </location>
</feature>
<feature type="transmembrane region" description="Helical" evidence="2">
    <location>
        <begin position="714"/>
        <end position="735"/>
    </location>
</feature>
<reference evidence="3" key="2">
    <citation type="journal article" date="2015" name="J. Proteomics">
        <title>Sexual differences in the sialomes of the zebra tick, Rhipicephalus pulchellus.</title>
        <authorList>
            <person name="Tan A.W."/>
            <person name="Francischetti I.M."/>
            <person name="Slovak M."/>
            <person name="Kini R.M."/>
            <person name="Ribeiro J.M."/>
        </authorList>
    </citation>
    <scope>NUCLEOTIDE SEQUENCE</scope>
    <source>
        <tissue evidence="3">Salivary gland</tissue>
    </source>
</reference>
<feature type="transmembrane region" description="Helical" evidence="2">
    <location>
        <begin position="227"/>
        <end position="245"/>
    </location>
</feature>
<feature type="transmembrane region" description="Helical" evidence="2">
    <location>
        <begin position="170"/>
        <end position="186"/>
    </location>
</feature>